<evidence type="ECO:0000256" key="1">
    <source>
        <dbReference type="ARBA" id="ARBA00022729"/>
    </source>
</evidence>
<accession>A0A2P7QP55</accession>
<protein>
    <recommendedName>
        <fullName evidence="2">Outer membrane protein beta-barrel domain-containing protein</fullName>
    </recommendedName>
</protein>
<evidence type="ECO:0000313" key="3">
    <source>
        <dbReference type="EMBL" id="PSJ39755.1"/>
    </source>
</evidence>
<name>A0A2P7QP55_9SPHN</name>
<dbReference type="EMBL" id="PXYI01000004">
    <property type="protein sequence ID" value="PSJ39755.1"/>
    <property type="molecule type" value="Genomic_DNA"/>
</dbReference>
<dbReference type="Pfam" id="PF13505">
    <property type="entry name" value="OMP_b-brl"/>
    <property type="match status" value="1"/>
</dbReference>
<dbReference type="Proteomes" id="UP000241167">
    <property type="component" value="Unassembled WGS sequence"/>
</dbReference>
<dbReference type="SUPFAM" id="SSF56925">
    <property type="entry name" value="OMPA-like"/>
    <property type="match status" value="1"/>
</dbReference>
<feature type="domain" description="Outer membrane protein beta-barrel" evidence="2">
    <location>
        <begin position="65"/>
        <end position="244"/>
    </location>
</feature>
<gene>
    <name evidence="3" type="ORF">C7I55_14340</name>
</gene>
<reference evidence="3 4" key="1">
    <citation type="submission" date="2018-03" db="EMBL/GenBank/DDBJ databases">
        <title>The draft genome of Sphingosinicella sp. GL-C-18.</title>
        <authorList>
            <person name="Liu L."/>
            <person name="Li L."/>
            <person name="Liang L."/>
            <person name="Zhang X."/>
            <person name="Wang T."/>
        </authorList>
    </citation>
    <scope>NUCLEOTIDE SEQUENCE [LARGE SCALE GENOMIC DNA]</scope>
    <source>
        <strain evidence="3 4">GL-C-18</strain>
    </source>
</reference>
<comment type="caution">
    <text evidence="3">The sequence shown here is derived from an EMBL/GenBank/DDBJ whole genome shotgun (WGS) entry which is preliminary data.</text>
</comment>
<proteinExistence type="predicted"/>
<dbReference type="AlphaFoldDB" id="A0A2P7QP55"/>
<keyword evidence="4" id="KW-1185">Reference proteome</keyword>
<dbReference type="InterPro" id="IPR027385">
    <property type="entry name" value="Beta-barrel_OMP"/>
</dbReference>
<dbReference type="Gene3D" id="2.40.160.20">
    <property type="match status" value="1"/>
</dbReference>
<evidence type="ECO:0000313" key="4">
    <source>
        <dbReference type="Proteomes" id="UP000241167"/>
    </source>
</evidence>
<evidence type="ECO:0000259" key="2">
    <source>
        <dbReference type="Pfam" id="PF13505"/>
    </source>
</evidence>
<organism evidence="3 4">
    <name type="scientific">Allosphingosinicella deserti</name>
    <dbReference type="NCBI Taxonomy" id="2116704"/>
    <lineage>
        <taxon>Bacteria</taxon>
        <taxon>Pseudomonadati</taxon>
        <taxon>Pseudomonadota</taxon>
        <taxon>Alphaproteobacteria</taxon>
        <taxon>Sphingomonadales</taxon>
        <taxon>Sphingomonadaceae</taxon>
        <taxon>Allosphingosinicella</taxon>
    </lineage>
</organism>
<sequence>MVRSGSPVLKRAPKRRHRTDFWSSARFDPICNLVAWAAGATPRYCLKGNQFRRECQMRGPASTLILLAIASASQANAQVHTSERPQDRFSGAYAGPEFGMVEHHFYIRETNPLLAASRGRYYRSWSAGGGFFAGYDLAVGARFVLGGEASVVFGGNAPEARFSDGSSYRAAPRYGYKVGIRLGRRFGGETLLYGHAGYGGYHYRVRAAGVSNPNPSGHSFTIGAGVERRLSSKIGVRIDLRHLDNQMSQLLIGLPARF</sequence>
<dbReference type="InterPro" id="IPR011250">
    <property type="entry name" value="OMP/PagP_B-barrel"/>
</dbReference>
<keyword evidence="1" id="KW-0732">Signal</keyword>